<gene>
    <name evidence="10" type="ORF">ACF1HC_35690</name>
</gene>
<keyword evidence="11" id="KW-1185">Reference proteome</keyword>
<dbReference type="InterPro" id="IPR011009">
    <property type="entry name" value="Kinase-like_dom_sf"/>
</dbReference>
<evidence type="ECO:0000256" key="8">
    <source>
        <dbReference type="SAM" id="MobiDB-lite"/>
    </source>
</evidence>
<dbReference type="Gene3D" id="3.30.200.20">
    <property type="entry name" value="Phosphorylase Kinase, domain 1"/>
    <property type="match status" value="1"/>
</dbReference>
<dbReference type="PROSITE" id="PS00108">
    <property type="entry name" value="PROTEIN_KINASE_ST"/>
    <property type="match status" value="1"/>
</dbReference>
<evidence type="ECO:0000256" key="4">
    <source>
        <dbReference type="ARBA" id="ARBA00022741"/>
    </source>
</evidence>
<dbReference type="Pfam" id="PF00069">
    <property type="entry name" value="Pkinase"/>
    <property type="match status" value="1"/>
</dbReference>
<dbReference type="Proteomes" id="UP001603418">
    <property type="component" value="Unassembled WGS sequence"/>
</dbReference>
<dbReference type="PROSITE" id="PS00107">
    <property type="entry name" value="PROTEIN_KINASE_ATP"/>
    <property type="match status" value="1"/>
</dbReference>
<evidence type="ECO:0000256" key="1">
    <source>
        <dbReference type="ARBA" id="ARBA00012513"/>
    </source>
</evidence>
<dbReference type="Gene3D" id="1.10.510.10">
    <property type="entry name" value="Transferase(Phosphotransferase) domain 1"/>
    <property type="match status" value="1"/>
</dbReference>
<dbReference type="CDD" id="cd14014">
    <property type="entry name" value="STKc_PknB_like"/>
    <property type="match status" value="1"/>
</dbReference>
<name>A0ABW6Z6V7_9ACTN</name>
<keyword evidence="5 10" id="KW-0418">Kinase</keyword>
<reference evidence="10 11" key="1">
    <citation type="submission" date="2024-10" db="EMBL/GenBank/DDBJ databases">
        <title>The Natural Products Discovery Center: Release of the First 8490 Sequenced Strains for Exploring Actinobacteria Biosynthetic Diversity.</title>
        <authorList>
            <person name="Kalkreuter E."/>
            <person name="Kautsar S.A."/>
            <person name="Yang D."/>
            <person name="Bader C.D."/>
            <person name="Teijaro C.N."/>
            <person name="Fluegel L."/>
            <person name="Davis C.M."/>
            <person name="Simpson J.R."/>
            <person name="Lauterbach L."/>
            <person name="Steele A.D."/>
            <person name="Gui C."/>
            <person name="Meng S."/>
            <person name="Li G."/>
            <person name="Viehrig K."/>
            <person name="Ye F."/>
            <person name="Su P."/>
            <person name="Kiefer A.F."/>
            <person name="Nichols A."/>
            <person name="Cepeda A.J."/>
            <person name="Yan W."/>
            <person name="Fan B."/>
            <person name="Jiang Y."/>
            <person name="Adhikari A."/>
            <person name="Zheng C.-J."/>
            <person name="Schuster L."/>
            <person name="Cowan T.M."/>
            <person name="Smanski M.J."/>
            <person name="Chevrette M.G."/>
            <person name="De Carvalho L.P.S."/>
            <person name="Shen B."/>
        </authorList>
    </citation>
    <scope>NUCLEOTIDE SEQUENCE [LARGE SCALE GENOMIC DNA]</scope>
    <source>
        <strain evidence="10 11">NPDC013366</strain>
    </source>
</reference>
<dbReference type="EMBL" id="JBICBM010000024">
    <property type="protein sequence ID" value="MFF9886895.1"/>
    <property type="molecule type" value="Genomic_DNA"/>
</dbReference>
<dbReference type="PROSITE" id="PS50011">
    <property type="entry name" value="PROTEIN_KINASE_DOM"/>
    <property type="match status" value="1"/>
</dbReference>
<evidence type="ECO:0000313" key="11">
    <source>
        <dbReference type="Proteomes" id="UP001603418"/>
    </source>
</evidence>
<evidence type="ECO:0000256" key="3">
    <source>
        <dbReference type="ARBA" id="ARBA00022679"/>
    </source>
</evidence>
<evidence type="ECO:0000256" key="5">
    <source>
        <dbReference type="ARBA" id="ARBA00022777"/>
    </source>
</evidence>
<keyword evidence="2" id="KW-0723">Serine/threonine-protein kinase</keyword>
<keyword evidence="3 10" id="KW-0808">Transferase</keyword>
<dbReference type="EC" id="2.7.11.1" evidence="1"/>
<evidence type="ECO:0000259" key="9">
    <source>
        <dbReference type="PROSITE" id="PS50011"/>
    </source>
</evidence>
<dbReference type="InterPro" id="IPR008271">
    <property type="entry name" value="Ser/Thr_kinase_AS"/>
</dbReference>
<dbReference type="GO" id="GO:0004674">
    <property type="term" value="F:protein serine/threonine kinase activity"/>
    <property type="evidence" value="ECO:0007669"/>
    <property type="project" value="UniProtKB-EC"/>
</dbReference>
<dbReference type="SMART" id="SM00220">
    <property type="entry name" value="S_TKc"/>
    <property type="match status" value="1"/>
</dbReference>
<protein>
    <recommendedName>
        <fullName evidence="1">non-specific serine/threonine protein kinase</fullName>
        <ecNumber evidence="1">2.7.11.1</ecNumber>
    </recommendedName>
</protein>
<keyword evidence="6 7" id="KW-0067">ATP-binding</keyword>
<comment type="caution">
    <text evidence="10">The sequence shown here is derived from an EMBL/GenBank/DDBJ whole genome shotgun (WGS) entry which is preliminary data.</text>
</comment>
<keyword evidence="4 7" id="KW-0547">Nucleotide-binding</keyword>
<dbReference type="SUPFAM" id="SSF56112">
    <property type="entry name" value="Protein kinase-like (PK-like)"/>
    <property type="match status" value="1"/>
</dbReference>
<feature type="domain" description="Protein kinase" evidence="9">
    <location>
        <begin position="11"/>
        <end position="276"/>
    </location>
</feature>
<dbReference type="PANTHER" id="PTHR43289">
    <property type="entry name" value="MITOGEN-ACTIVATED PROTEIN KINASE KINASE KINASE 20-RELATED"/>
    <property type="match status" value="1"/>
</dbReference>
<dbReference type="PANTHER" id="PTHR43289:SF6">
    <property type="entry name" value="SERINE_THREONINE-PROTEIN KINASE NEKL-3"/>
    <property type="match status" value="1"/>
</dbReference>
<accession>A0ABW6Z6V7</accession>
<feature type="region of interest" description="Disordered" evidence="8">
    <location>
        <begin position="300"/>
        <end position="324"/>
    </location>
</feature>
<dbReference type="InterPro" id="IPR000719">
    <property type="entry name" value="Prot_kinase_dom"/>
</dbReference>
<evidence type="ECO:0000256" key="2">
    <source>
        <dbReference type="ARBA" id="ARBA00022527"/>
    </source>
</evidence>
<dbReference type="InterPro" id="IPR017441">
    <property type="entry name" value="Protein_kinase_ATP_BS"/>
</dbReference>
<proteinExistence type="predicted"/>
<evidence type="ECO:0000256" key="6">
    <source>
        <dbReference type="ARBA" id="ARBA00022840"/>
    </source>
</evidence>
<organism evidence="10 11">
    <name type="scientific">Streptomyces eurythermus</name>
    <dbReference type="NCBI Taxonomy" id="42237"/>
    <lineage>
        <taxon>Bacteria</taxon>
        <taxon>Bacillati</taxon>
        <taxon>Actinomycetota</taxon>
        <taxon>Actinomycetes</taxon>
        <taxon>Kitasatosporales</taxon>
        <taxon>Streptomycetaceae</taxon>
        <taxon>Streptomyces</taxon>
    </lineage>
</organism>
<feature type="binding site" evidence="7">
    <location>
        <position position="40"/>
    </location>
    <ligand>
        <name>ATP</name>
        <dbReference type="ChEBI" id="CHEBI:30616"/>
    </ligand>
</feature>
<evidence type="ECO:0000313" key="10">
    <source>
        <dbReference type="EMBL" id="MFF9886895.1"/>
    </source>
</evidence>
<dbReference type="RefSeq" id="WP_063766442.1">
    <property type="nucleotide sequence ID" value="NZ_JBFACJ010000028.1"/>
</dbReference>
<sequence>MPRGERIADRYELLAPIGHGAMGEVWECTDLRLRRPVALKFIRPALLDSHDERQRLVRRFRREAAALAGVDHPHVATVYDAGEWKALQYLVMQLVPGMATLDDLVSERGPLTVDATAAAGAQIAAGLSAVHAAGLVHRDLKPQNVMVAPDGTLKIIDFGLVTAPGAMPTRLTVPGEDIGAPDYRAPEQAGGPCSSVDHRADLYSLGCLLHFMLVSEPPFTAPTPALVVLAHRKNVPPALTAFRPDIPPGLEDLVLRLLAKDPDERPADAVSVYSLLAGHVPSSAPTVSWDSTPDAGMDVTRPFRYPAAPRPPAARVHSGVRERR</sequence>
<evidence type="ECO:0000256" key="7">
    <source>
        <dbReference type="PROSITE-ProRule" id="PRU10141"/>
    </source>
</evidence>